<keyword evidence="3" id="KW-1185">Reference proteome</keyword>
<name>A0A1Y1Z1M4_9PLEO</name>
<proteinExistence type="predicted"/>
<feature type="region of interest" description="Disordered" evidence="1">
    <location>
        <begin position="1"/>
        <end position="24"/>
    </location>
</feature>
<comment type="caution">
    <text evidence="2">The sequence shown here is derived from an EMBL/GenBank/DDBJ whole genome shotgun (WGS) entry which is preliminary data.</text>
</comment>
<gene>
    <name evidence="2" type="ORF">BCR34DRAFT_491779</name>
</gene>
<sequence>MRLSWLERSSHGVTPSSKNEEDSQLSLNKNALEAAKVAVYKEKRPTICFICLGNQSLPADVRTHAFYTLGDLSKHFKRKHL</sequence>
<dbReference type="AlphaFoldDB" id="A0A1Y1Z1M4"/>
<reference evidence="2 3" key="1">
    <citation type="submission" date="2016-07" db="EMBL/GenBank/DDBJ databases">
        <title>Pervasive Adenine N6-methylation of Active Genes in Fungi.</title>
        <authorList>
            <consortium name="DOE Joint Genome Institute"/>
            <person name="Mondo S.J."/>
            <person name="Dannebaum R.O."/>
            <person name="Kuo R.C."/>
            <person name="Labutti K."/>
            <person name="Haridas S."/>
            <person name="Kuo A."/>
            <person name="Salamov A."/>
            <person name="Ahrendt S.R."/>
            <person name="Lipzen A."/>
            <person name="Sullivan W."/>
            <person name="Andreopoulos W.B."/>
            <person name="Clum A."/>
            <person name="Lindquist E."/>
            <person name="Daum C."/>
            <person name="Ramamoorthy G.K."/>
            <person name="Gryganskyi A."/>
            <person name="Culley D."/>
            <person name="Magnuson J.K."/>
            <person name="James T.Y."/>
            <person name="O'Malley M.A."/>
            <person name="Stajich J.E."/>
            <person name="Spatafora J.W."/>
            <person name="Visel A."/>
            <person name="Grigoriev I.V."/>
        </authorList>
    </citation>
    <scope>NUCLEOTIDE SEQUENCE [LARGE SCALE GENOMIC DNA]</scope>
    <source>
        <strain evidence="2 3">CBS 115471</strain>
    </source>
</reference>
<organism evidence="2 3">
    <name type="scientific">Clohesyomyces aquaticus</name>
    <dbReference type="NCBI Taxonomy" id="1231657"/>
    <lineage>
        <taxon>Eukaryota</taxon>
        <taxon>Fungi</taxon>
        <taxon>Dikarya</taxon>
        <taxon>Ascomycota</taxon>
        <taxon>Pezizomycotina</taxon>
        <taxon>Dothideomycetes</taxon>
        <taxon>Pleosporomycetidae</taxon>
        <taxon>Pleosporales</taxon>
        <taxon>Lindgomycetaceae</taxon>
        <taxon>Clohesyomyces</taxon>
    </lineage>
</organism>
<protein>
    <submittedName>
        <fullName evidence="2">Uncharacterized protein</fullName>
    </submittedName>
</protein>
<dbReference type="OrthoDB" id="4485682at2759"/>
<accession>A0A1Y1Z1M4</accession>
<evidence type="ECO:0000313" key="2">
    <source>
        <dbReference type="EMBL" id="ORY04198.1"/>
    </source>
</evidence>
<evidence type="ECO:0000313" key="3">
    <source>
        <dbReference type="Proteomes" id="UP000193144"/>
    </source>
</evidence>
<evidence type="ECO:0000256" key="1">
    <source>
        <dbReference type="SAM" id="MobiDB-lite"/>
    </source>
</evidence>
<dbReference type="EMBL" id="MCFA01000138">
    <property type="protein sequence ID" value="ORY04198.1"/>
    <property type="molecule type" value="Genomic_DNA"/>
</dbReference>
<dbReference type="Proteomes" id="UP000193144">
    <property type="component" value="Unassembled WGS sequence"/>
</dbReference>